<comment type="caution">
    <text evidence="3">The sequence shown here is derived from an EMBL/GenBank/DDBJ whole genome shotgun (WGS) entry which is preliminary data.</text>
</comment>
<evidence type="ECO:0000256" key="2">
    <source>
        <dbReference type="SAM" id="SignalP"/>
    </source>
</evidence>
<dbReference type="EMBL" id="JBBUTG010000011">
    <property type="protein sequence ID" value="MEK8032681.1"/>
    <property type="molecule type" value="Genomic_DNA"/>
</dbReference>
<evidence type="ECO:0000313" key="3">
    <source>
        <dbReference type="EMBL" id="MEK8032681.1"/>
    </source>
</evidence>
<keyword evidence="4" id="KW-1185">Reference proteome</keyword>
<feature type="chain" id="PRO_5046748849" description="Chromosome partition protein Smc" evidence="2">
    <location>
        <begin position="28"/>
        <end position="230"/>
    </location>
</feature>
<keyword evidence="2" id="KW-0732">Signal</keyword>
<feature type="signal peptide" evidence="2">
    <location>
        <begin position="1"/>
        <end position="27"/>
    </location>
</feature>
<evidence type="ECO:0000256" key="1">
    <source>
        <dbReference type="SAM" id="MobiDB-lite"/>
    </source>
</evidence>
<sequence>MKRTEYLSVTGVLAAVLFATVQVPALAQSDSKTLTGKTGTGKVMTRDELRACMKQQAELATRKTDLEARQTKVNAERDEIQKETDAIKAEQAALSSRKGDVDALNAKMNAFSAKVKDLQARQDELEKSGRSGPSAERERRKMEKEAAEIKKEEAELNAESEKFRSGSNDAVDKLNARVDAQQKLAQSWNDRNKALAKEQQAHEDDRIAWLDNCGNRRFKEDDEKAIKAGK</sequence>
<accession>A0ABU9BRT5</accession>
<gene>
    <name evidence="3" type="ORF">AACH06_17820</name>
</gene>
<proteinExistence type="predicted"/>
<reference evidence="3 4" key="1">
    <citation type="submission" date="2024-04" db="EMBL/GenBank/DDBJ databases">
        <title>Novel species of the genus Ideonella isolated from streams.</title>
        <authorList>
            <person name="Lu H."/>
        </authorList>
    </citation>
    <scope>NUCLEOTIDE SEQUENCE [LARGE SCALE GENOMIC DNA]</scope>
    <source>
        <strain evidence="3 4">DXS29W</strain>
    </source>
</reference>
<protein>
    <recommendedName>
        <fullName evidence="5">Chromosome partition protein Smc</fullName>
    </recommendedName>
</protein>
<dbReference type="RefSeq" id="WP_341427096.1">
    <property type="nucleotide sequence ID" value="NZ_JBBUTG010000011.1"/>
</dbReference>
<dbReference type="Gene3D" id="1.10.287.1490">
    <property type="match status" value="1"/>
</dbReference>
<organism evidence="3 4">
    <name type="scientific">Ideonella lacteola</name>
    <dbReference type="NCBI Taxonomy" id="2984193"/>
    <lineage>
        <taxon>Bacteria</taxon>
        <taxon>Pseudomonadati</taxon>
        <taxon>Pseudomonadota</taxon>
        <taxon>Betaproteobacteria</taxon>
        <taxon>Burkholderiales</taxon>
        <taxon>Sphaerotilaceae</taxon>
        <taxon>Ideonella</taxon>
    </lineage>
</organism>
<dbReference type="Proteomes" id="UP001371218">
    <property type="component" value="Unassembled WGS sequence"/>
</dbReference>
<name>A0ABU9BRT5_9BURK</name>
<feature type="region of interest" description="Disordered" evidence="1">
    <location>
        <begin position="121"/>
        <end position="170"/>
    </location>
</feature>
<evidence type="ECO:0008006" key="5">
    <source>
        <dbReference type="Google" id="ProtNLM"/>
    </source>
</evidence>
<evidence type="ECO:0000313" key="4">
    <source>
        <dbReference type="Proteomes" id="UP001371218"/>
    </source>
</evidence>